<dbReference type="EMBL" id="JAGIOO010000001">
    <property type="protein sequence ID" value="MBP2472252.1"/>
    <property type="molecule type" value="Genomic_DNA"/>
</dbReference>
<protein>
    <submittedName>
        <fullName evidence="2">Uncharacterized protein</fullName>
    </submittedName>
</protein>
<gene>
    <name evidence="2" type="ORF">JOF53_001124</name>
</gene>
<proteinExistence type="predicted"/>
<organism evidence="2 3">
    <name type="scientific">Crossiella equi</name>
    <dbReference type="NCBI Taxonomy" id="130796"/>
    <lineage>
        <taxon>Bacteria</taxon>
        <taxon>Bacillati</taxon>
        <taxon>Actinomycetota</taxon>
        <taxon>Actinomycetes</taxon>
        <taxon>Pseudonocardiales</taxon>
        <taxon>Pseudonocardiaceae</taxon>
        <taxon>Crossiella</taxon>
    </lineage>
</organism>
<evidence type="ECO:0000313" key="3">
    <source>
        <dbReference type="Proteomes" id="UP001519363"/>
    </source>
</evidence>
<reference evidence="2 3" key="1">
    <citation type="submission" date="2021-03" db="EMBL/GenBank/DDBJ databases">
        <title>Sequencing the genomes of 1000 actinobacteria strains.</title>
        <authorList>
            <person name="Klenk H.-P."/>
        </authorList>
    </citation>
    <scope>NUCLEOTIDE SEQUENCE [LARGE SCALE GENOMIC DNA]</scope>
    <source>
        <strain evidence="2 3">DSM 44580</strain>
    </source>
</reference>
<feature type="compositionally biased region" description="Basic and acidic residues" evidence="1">
    <location>
        <begin position="1"/>
        <end position="10"/>
    </location>
</feature>
<feature type="region of interest" description="Disordered" evidence="1">
    <location>
        <begin position="1"/>
        <end position="32"/>
    </location>
</feature>
<accession>A0ABS5A6N1</accession>
<dbReference type="Proteomes" id="UP001519363">
    <property type="component" value="Unassembled WGS sequence"/>
</dbReference>
<sequence>MMSKREREARQLPLRPSPRSSHELLPAGGSPT</sequence>
<evidence type="ECO:0000313" key="2">
    <source>
        <dbReference type="EMBL" id="MBP2472252.1"/>
    </source>
</evidence>
<name>A0ABS5A6N1_9PSEU</name>
<keyword evidence="3" id="KW-1185">Reference proteome</keyword>
<comment type="caution">
    <text evidence="2">The sequence shown here is derived from an EMBL/GenBank/DDBJ whole genome shotgun (WGS) entry which is preliminary data.</text>
</comment>
<evidence type="ECO:0000256" key="1">
    <source>
        <dbReference type="SAM" id="MobiDB-lite"/>
    </source>
</evidence>